<accession>A0AAV1KKF5</accession>
<reference evidence="2 3" key="1">
    <citation type="submission" date="2023-11" db="EMBL/GenBank/DDBJ databases">
        <authorList>
            <person name="Hedman E."/>
            <person name="Englund M."/>
            <person name="Stromberg M."/>
            <person name="Nyberg Akerstrom W."/>
            <person name="Nylinder S."/>
            <person name="Jareborg N."/>
            <person name="Kallberg Y."/>
            <person name="Kronander E."/>
        </authorList>
    </citation>
    <scope>NUCLEOTIDE SEQUENCE [LARGE SCALE GENOMIC DNA]</scope>
</reference>
<dbReference type="Proteomes" id="UP001314205">
    <property type="component" value="Unassembled WGS sequence"/>
</dbReference>
<dbReference type="CDD" id="cd01650">
    <property type="entry name" value="RT_nLTR_like"/>
    <property type="match status" value="1"/>
</dbReference>
<sequence length="284" mass="32270">MPGKAWVLASEALGPRLEGLLSACLERGQFPLRWKTGKLVLIRKPGRPADSPSAYRPVVLLDEVGKLFERVIANRLAEHLAGTGPDLAEHQFGFRKRRSTVDAIMRVRALTTGDAVARGGVVLAVSLDIANAFNSMPWSCIREALRYHRVPTYLRRIVGDYLTDRAVIYPGRNGFFKDEMDGDIITEFVGLRARLYCIDYKTTSIRKAKGIKKSVTKNLSIEKYKRALWSNENFRKSMCIIRSTNHQIFTQKVDKLVLNRDDDKRQIIADGYNTLPWGHYKTIF</sequence>
<keyword evidence="3" id="KW-1185">Reference proteome</keyword>
<evidence type="ECO:0000313" key="2">
    <source>
        <dbReference type="EMBL" id="CAK1583551.1"/>
    </source>
</evidence>
<name>A0AAV1KKF5_9NEOP</name>
<dbReference type="InterPro" id="IPR000477">
    <property type="entry name" value="RT_dom"/>
</dbReference>
<comment type="caution">
    <text evidence="2">The sequence shown here is derived from an EMBL/GenBank/DDBJ whole genome shotgun (WGS) entry which is preliminary data.</text>
</comment>
<evidence type="ECO:0000313" key="3">
    <source>
        <dbReference type="Proteomes" id="UP001314205"/>
    </source>
</evidence>
<dbReference type="Pfam" id="PF00078">
    <property type="entry name" value="RVT_1"/>
    <property type="match status" value="1"/>
</dbReference>
<dbReference type="PANTHER" id="PTHR19446">
    <property type="entry name" value="REVERSE TRANSCRIPTASES"/>
    <property type="match status" value="1"/>
</dbReference>
<gene>
    <name evidence="2" type="ORF">PARMNEM_LOCUS4933</name>
</gene>
<feature type="domain" description="Reverse transcriptase" evidence="1">
    <location>
        <begin position="42"/>
        <end position="162"/>
    </location>
</feature>
<protein>
    <recommendedName>
        <fullName evidence="1">Reverse transcriptase domain-containing protein</fullName>
    </recommendedName>
</protein>
<organism evidence="2 3">
    <name type="scientific">Parnassius mnemosyne</name>
    <name type="common">clouded apollo</name>
    <dbReference type="NCBI Taxonomy" id="213953"/>
    <lineage>
        <taxon>Eukaryota</taxon>
        <taxon>Metazoa</taxon>
        <taxon>Ecdysozoa</taxon>
        <taxon>Arthropoda</taxon>
        <taxon>Hexapoda</taxon>
        <taxon>Insecta</taxon>
        <taxon>Pterygota</taxon>
        <taxon>Neoptera</taxon>
        <taxon>Endopterygota</taxon>
        <taxon>Lepidoptera</taxon>
        <taxon>Glossata</taxon>
        <taxon>Ditrysia</taxon>
        <taxon>Papilionoidea</taxon>
        <taxon>Papilionidae</taxon>
        <taxon>Parnassiinae</taxon>
        <taxon>Parnassini</taxon>
        <taxon>Parnassius</taxon>
        <taxon>Driopa</taxon>
    </lineage>
</organism>
<dbReference type="EMBL" id="CAVLGL010000057">
    <property type="protein sequence ID" value="CAK1583551.1"/>
    <property type="molecule type" value="Genomic_DNA"/>
</dbReference>
<proteinExistence type="predicted"/>
<evidence type="ECO:0000259" key="1">
    <source>
        <dbReference type="Pfam" id="PF00078"/>
    </source>
</evidence>
<dbReference type="AlphaFoldDB" id="A0AAV1KKF5"/>